<dbReference type="SMART" id="SM00422">
    <property type="entry name" value="HTH_MERR"/>
    <property type="match status" value="1"/>
</dbReference>
<keyword evidence="1" id="KW-0238">DNA-binding</keyword>
<keyword evidence="7" id="KW-1185">Reference proteome</keyword>
<evidence type="ECO:0000256" key="1">
    <source>
        <dbReference type="ARBA" id="ARBA00023125"/>
    </source>
</evidence>
<dbReference type="EMBL" id="LITQ01000014">
    <property type="protein sequence ID" value="OAA93298.1"/>
    <property type="molecule type" value="Genomic_DNA"/>
</dbReference>
<evidence type="ECO:0000313" key="7">
    <source>
        <dbReference type="Proteomes" id="UP000093694"/>
    </source>
</evidence>
<accession>A0A170NNH4</accession>
<dbReference type="InterPro" id="IPR009061">
    <property type="entry name" value="DNA-bd_dom_put_sf"/>
</dbReference>
<organism evidence="4 6">
    <name type="scientific">Clostridium coskatii</name>
    <dbReference type="NCBI Taxonomy" id="1705578"/>
    <lineage>
        <taxon>Bacteria</taxon>
        <taxon>Bacillati</taxon>
        <taxon>Bacillota</taxon>
        <taxon>Clostridia</taxon>
        <taxon>Eubacteriales</taxon>
        <taxon>Clostridiaceae</taxon>
        <taxon>Clostridium</taxon>
    </lineage>
</organism>
<evidence type="ECO:0000313" key="6">
    <source>
        <dbReference type="Proteomes" id="UP000077384"/>
    </source>
</evidence>
<dbReference type="Proteomes" id="UP000093694">
    <property type="component" value="Unassembled WGS sequence"/>
</dbReference>
<dbReference type="Proteomes" id="UP000077384">
    <property type="component" value="Unassembled WGS sequence"/>
</dbReference>
<reference evidence="5 7" key="2">
    <citation type="journal article" date="2016" name="Front. Microbiol.">
        <title>Industrial Acetogenic Biocatalysts: A Comparative Metabolic and Genomic Analysis.</title>
        <authorList>
            <person name="Bengelsdorf F."/>
            <person name="Poehlein A."/>
            <person name="Sonja S."/>
            <person name="Erz C."/>
            <person name="Hummel T."/>
            <person name="Hoffmeister S."/>
            <person name="Daniel R."/>
            <person name="Durre P."/>
        </authorList>
    </citation>
    <scope>NUCLEOTIDE SEQUENCE [LARGE SCALE GENOMIC DNA]</scope>
    <source>
        <strain evidence="5 7">PTA-10522</strain>
    </source>
</reference>
<dbReference type="Pfam" id="PF13411">
    <property type="entry name" value="MerR_1"/>
    <property type="match status" value="1"/>
</dbReference>
<keyword evidence="2" id="KW-0175">Coiled coil</keyword>
<dbReference type="PANTHER" id="PTHR30204">
    <property type="entry name" value="REDOX-CYCLING DRUG-SENSING TRANSCRIPTIONAL ACTIVATOR SOXR"/>
    <property type="match status" value="1"/>
</dbReference>
<dbReference type="AlphaFoldDB" id="A0A170NNH4"/>
<protein>
    <submittedName>
        <fullName evidence="4">HTH-type transcriptional regulator AdhR</fullName>
    </submittedName>
</protein>
<dbReference type="PROSITE" id="PS00552">
    <property type="entry name" value="HTH_MERR_1"/>
    <property type="match status" value="1"/>
</dbReference>
<dbReference type="GO" id="GO:0003677">
    <property type="term" value="F:DNA binding"/>
    <property type="evidence" value="ECO:0007669"/>
    <property type="project" value="UniProtKB-KW"/>
</dbReference>
<dbReference type="Gene3D" id="1.10.1660.10">
    <property type="match status" value="1"/>
</dbReference>
<evidence type="ECO:0000313" key="5">
    <source>
        <dbReference type="EMBL" id="OBR95319.1"/>
    </source>
</evidence>
<dbReference type="GO" id="GO:0003700">
    <property type="term" value="F:DNA-binding transcription factor activity"/>
    <property type="evidence" value="ECO:0007669"/>
    <property type="project" value="InterPro"/>
</dbReference>
<reference evidence="4 6" key="1">
    <citation type="journal article" date="2015" name="Biotechnol. Bioeng.">
        <title>Genome sequence and phenotypic characterization of Caulobacter segnis.</title>
        <authorList>
            <person name="Patel S."/>
            <person name="Fletcher B."/>
            <person name="Scott D.C."/>
            <person name="Ely B."/>
        </authorList>
    </citation>
    <scope>NUCLEOTIDE SEQUENCE [LARGE SCALE GENOMIC DNA]</scope>
    <source>
        <strain evidence="4 6">PS02</strain>
    </source>
</reference>
<evidence type="ECO:0000256" key="2">
    <source>
        <dbReference type="SAM" id="Coils"/>
    </source>
</evidence>
<name>A0A170NNH4_9CLOT</name>
<dbReference type="InterPro" id="IPR047057">
    <property type="entry name" value="MerR_fam"/>
</dbReference>
<proteinExistence type="predicted"/>
<dbReference type="CDD" id="cd01109">
    <property type="entry name" value="HTH_YyaN"/>
    <property type="match status" value="1"/>
</dbReference>
<feature type="domain" description="HTH merR-type" evidence="3">
    <location>
        <begin position="9"/>
        <end position="77"/>
    </location>
</feature>
<dbReference type="InterPro" id="IPR000551">
    <property type="entry name" value="MerR-type_HTH_dom"/>
</dbReference>
<dbReference type="EMBL" id="LROR01000038">
    <property type="protein sequence ID" value="OBR95319.1"/>
    <property type="molecule type" value="Genomic_DNA"/>
</dbReference>
<dbReference type="PROSITE" id="PS50937">
    <property type="entry name" value="HTH_MERR_2"/>
    <property type="match status" value="1"/>
</dbReference>
<dbReference type="SUPFAM" id="SSF46955">
    <property type="entry name" value="Putative DNA-binding domain"/>
    <property type="match status" value="1"/>
</dbReference>
<comment type="caution">
    <text evidence="4">The sequence shown here is derived from an EMBL/GenBank/DDBJ whole genome shotgun (WGS) entry which is preliminary data.</text>
</comment>
<gene>
    <name evidence="4" type="primary">adhR_1</name>
    <name evidence="5" type="synonym">adhR_2</name>
    <name evidence="5" type="ORF">CLCOS_16430</name>
    <name evidence="4" type="ORF">WX73_00250</name>
</gene>
<dbReference type="PANTHER" id="PTHR30204:SF98">
    <property type="entry name" value="HTH-TYPE TRANSCRIPTIONAL REGULATOR ADHR"/>
    <property type="match status" value="1"/>
</dbReference>
<sequence length="131" mass="16005">MSIEGIKLNYYIGEFSKKIGLSSDTLRYYEKLGLIYPERNKINRRIYNEKDVEWLKFIIRLKETNMPIKDIQYYSKLRYEGDKTLEERLKLLEEQMDRLTFERSKIEDNILHLEKKINTYKKMIAKTRVLK</sequence>
<dbReference type="PATRIC" id="fig|1705578.3.peg.634"/>
<evidence type="ECO:0000259" key="3">
    <source>
        <dbReference type="PROSITE" id="PS50937"/>
    </source>
</evidence>
<evidence type="ECO:0000313" key="4">
    <source>
        <dbReference type="EMBL" id="OAA93298.1"/>
    </source>
</evidence>
<feature type="coiled-coil region" evidence="2">
    <location>
        <begin position="82"/>
        <end position="123"/>
    </location>
</feature>
<dbReference type="PRINTS" id="PR00040">
    <property type="entry name" value="HTHMERR"/>
</dbReference>